<dbReference type="PANTHER" id="PTHR43581">
    <property type="entry name" value="ATP/GTP PHOSPHATASE"/>
    <property type="match status" value="1"/>
</dbReference>
<dbReference type="GO" id="GO:0005524">
    <property type="term" value="F:ATP binding"/>
    <property type="evidence" value="ECO:0007669"/>
    <property type="project" value="InterPro"/>
</dbReference>
<dbReference type="EMBL" id="ABTR02000001">
    <property type="protein sequence ID" value="EFC90831.1"/>
    <property type="molecule type" value="Genomic_DNA"/>
</dbReference>
<gene>
    <name evidence="3" type="ORF">Dpep_0805</name>
</gene>
<keyword evidence="4" id="KW-1185">Reference proteome</keyword>
<dbReference type="STRING" id="469381.Dpep_0805"/>
<evidence type="ECO:0000313" key="3">
    <source>
        <dbReference type="EMBL" id="EFC90831.1"/>
    </source>
</evidence>
<dbReference type="InterPro" id="IPR041685">
    <property type="entry name" value="AAA_GajA/Old/RecF-like"/>
</dbReference>
<dbReference type="Pfam" id="PF13304">
    <property type="entry name" value="AAA_21"/>
    <property type="match status" value="1"/>
</dbReference>
<dbReference type="Proteomes" id="UP000006427">
    <property type="component" value="Unassembled WGS sequence"/>
</dbReference>
<dbReference type="InterPro" id="IPR051396">
    <property type="entry name" value="Bact_Antivir_Def_Nuclease"/>
</dbReference>
<dbReference type="InterPro" id="IPR027417">
    <property type="entry name" value="P-loop_NTPase"/>
</dbReference>
<feature type="domain" description="ATPase AAA-type core" evidence="2">
    <location>
        <begin position="287"/>
        <end position="359"/>
    </location>
</feature>
<evidence type="ECO:0000259" key="1">
    <source>
        <dbReference type="Pfam" id="PF13175"/>
    </source>
</evidence>
<organism evidence="3 4">
    <name type="scientific">Dethiosulfovibrio peptidovorans DSM 11002</name>
    <dbReference type="NCBI Taxonomy" id="469381"/>
    <lineage>
        <taxon>Bacteria</taxon>
        <taxon>Thermotogati</taxon>
        <taxon>Synergistota</taxon>
        <taxon>Synergistia</taxon>
        <taxon>Synergistales</taxon>
        <taxon>Dethiosulfovibrionaceae</taxon>
        <taxon>Dethiosulfovibrio</taxon>
    </lineage>
</organism>
<dbReference type="InterPro" id="IPR003959">
    <property type="entry name" value="ATPase_AAA_core"/>
</dbReference>
<dbReference type="RefSeq" id="WP_005659837.1">
    <property type="nucleotide sequence ID" value="NZ_ABTR02000001.1"/>
</dbReference>
<accession>D2Z5T4</accession>
<dbReference type="OrthoDB" id="9803889at2"/>
<dbReference type="AlphaFoldDB" id="D2Z5T4"/>
<dbReference type="PIRSF" id="PIRSF029347">
    <property type="entry name" value="RecF"/>
    <property type="match status" value="1"/>
</dbReference>
<sequence>MLKKFCVQNFRVLLDEEMEFGEVNLFLGPNNCGKTTLIEAVHFLPRMVSKDIAPKRTAFLDFIDSNGWDEIPNRAQSSRSVKIKYTLDAPNWNNPLVYDMSFEAGQKLDIPHGFYISRESLMYENANEGYDQPFCFFKRESPETGRFSVKRSGKKEFPPMALERAESVFRQDEELLKNSGFRNELYPVFSDGLEKARESLGVFRSYSSTDIRLDLMRFASKMEDEDRYLLFDGSNFARVLFSLKQKNEEYLNDLSENASVFIKGLRGFSFDERSDGTVQLYCTINGSVFSLNELSDGTKKLLVHLFLLTSPLKMDALSLDEPELNLHPAWLGGLAGKILKAGSVSRQIFVSTHSPDLLDGFTEAFRDGSKDLKIFVKGETSGKYAFKSVEPADLESFFEEGWELGDLYRVGEPMLGGWPF</sequence>
<dbReference type="Gene3D" id="3.40.50.300">
    <property type="entry name" value="P-loop containing nucleotide triphosphate hydrolases"/>
    <property type="match status" value="1"/>
</dbReference>
<proteinExistence type="predicted"/>
<feature type="domain" description="Endonuclease GajA/Old nuclease/RecF-like AAA" evidence="1">
    <location>
        <begin position="1"/>
        <end position="87"/>
    </location>
</feature>
<dbReference type="Pfam" id="PF13175">
    <property type="entry name" value="AAA_15"/>
    <property type="match status" value="1"/>
</dbReference>
<dbReference type="InterPro" id="IPR014555">
    <property type="entry name" value="RecF-like"/>
</dbReference>
<evidence type="ECO:0000313" key="4">
    <source>
        <dbReference type="Proteomes" id="UP000006427"/>
    </source>
</evidence>
<dbReference type="eggNOG" id="COG4637">
    <property type="taxonomic scope" value="Bacteria"/>
</dbReference>
<name>D2Z5T4_9BACT</name>
<protein>
    <submittedName>
        <fullName evidence="3">ATPase-like protein</fullName>
    </submittedName>
</protein>
<dbReference type="SUPFAM" id="SSF52540">
    <property type="entry name" value="P-loop containing nucleoside triphosphate hydrolases"/>
    <property type="match status" value="1"/>
</dbReference>
<dbReference type="PANTHER" id="PTHR43581:SF2">
    <property type="entry name" value="EXCINUCLEASE ATPASE SUBUNIT"/>
    <property type="match status" value="1"/>
</dbReference>
<reference evidence="3 4" key="1">
    <citation type="journal article" date="2010" name="Stand. Genomic Sci.">
        <title>Permanent draft genome sequence of Dethiosulfovibrio peptidovorans type strain (SEBR 4207).</title>
        <authorList>
            <person name="Labutti K."/>
            <person name="Mayilraj S."/>
            <person name="Clum A."/>
            <person name="Lucas S."/>
            <person name="Glavina Del Rio T."/>
            <person name="Nolan M."/>
            <person name="Tice H."/>
            <person name="Cheng J.F."/>
            <person name="Pitluck S."/>
            <person name="Liolios K."/>
            <person name="Ivanova N."/>
            <person name="Mavromatis K."/>
            <person name="Mikhailova N."/>
            <person name="Pati A."/>
            <person name="Goodwin L."/>
            <person name="Chen A."/>
            <person name="Palaniappan K."/>
            <person name="Land M."/>
            <person name="Hauser L."/>
            <person name="Chang Y.J."/>
            <person name="Jeffries C.D."/>
            <person name="Rohde M."/>
            <person name="Spring S."/>
            <person name="Goker M."/>
            <person name="Woyke T."/>
            <person name="Bristow J."/>
            <person name="Eisen J.A."/>
            <person name="Markowitz V."/>
            <person name="Hugenholtz P."/>
            <person name="Kyrpides N.C."/>
            <person name="Klenk H.P."/>
            <person name="Lapidus A."/>
        </authorList>
    </citation>
    <scope>NUCLEOTIDE SEQUENCE [LARGE SCALE GENOMIC DNA]</scope>
    <source>
        <strain evidence="3 4">DSM 11002</strain>
    </source>
</reference>
<dbReference type="PaxDb" id="469381-Dpep_0805"/>
<dbReference type="GO" id="GO:0016887">
    <property type="term" value="F:ATP hydrolysis activity"/>
    <property type="evidence" value="ECO:0007669"/>
    <property type="project" value="InterPro"/>
</dbReference>
<evidence type="ECO:0000259" key="2">
    <source>
        <dbReference type="Pfam" id="PF13304"/>
    </source>
</evidence>
<comment type="caution">
    <text evidence="3">The sequence shown here is derived from an EMBL/GenBank/DDBJ whole genome shotgun (WGS) entry which is preliminary data.</text>
</comment>